<dbReference type="AlphaFoldDB" id="A0ABD1ZEJ3"/>
<evidence type="ECO:0000313" key="2">
    <source>
        <dbReference type="EMBL" id="KAL2645364.1"/>
    </source>
</evidence>
<keyword evidence="3" id="KW-1185">Reference proteome</keyword>
<sequence length="498" mass="58488">MEEANETRCQGTADNVKTTNVVGREAARQTILPFANRPIREKEDVNYREMGIPTPKNELGRRVMKEYHFRTCDGQPIATCRHCGVEYIVNIIRLRTHFTRDHDPRGKQQVGLPKRGSQKHVMVCASVPYSMWSMALNVMGLPFRTLQHPVLKEAFHFSAKLSRYKLPSITALRTKLLDKTYANVKRTAEQNIWDGSNMTKDAKWVSGHILNAINKVDPKNVLQFIADNASVNILTGKFVRAEYPDIIFGGCVAHSIDLLFEDMENGAMLLKPGVTRFTTNIIMLDRMYYLQHCLKKMVVSEQWTTWVPDLHWPSNTKFKADNIKQAILDETFWNKTQDLLLLVEPIFRLLRQVDAYKDFMGRIFWESWETQESIKHLWKHKGLKSNLLTKVRCDEVFLLFRHRWDKWHNMIHSMAMLLHPSYLFYLELHEVYEWNYIYTDFQQYIKLYGEGIMGYDPKGDQHKEWMEKCNEELESIAYQNANDWPLLTKEKALSERTK</sequence>
<dbReference type="InterPro" id="IPR007021">
    <property type="entry name" value="DUF659"/>
</dbReference>
<comment type="caution">
    <text evidence="2">The sequence shown here is derived from an EMBL/GenBank/DDBJ whole genome shotgun (WGS) entry which is preliminary data.</text>
</comment>
<dbReference type="SUPFAM" id="SSF53098">
    <property type="entry name" value="Ribonuclease H-like"/>
    <property type="match status" value="1"/>
</dbReference>
<proteinExistence type="predicted"/>
<dbReference type="Proteomes" id="UP001605036">
    <property type="component" value="Unassembled WGS sequence"/>
</dbReference>
<reference evidence="2 3" key="1">
    <citation type="submission" date="2024-09" db="EMBL/GenBank/DDBJ databases">
        <title>Chromosome-scale assembly of Riccia fluitans.</title>
        <authorList>
            <person name="Paukszto L."/>
            <person name="Sawicki J."/>
            <person name="Karawczyk K."/>
            <person name="Piernik-Szablinska J."/>
            <person name="Szczecinska M."/>
            <person name="Mazdziarz M."/>
        </authorList>
    </citation>
    <scope>NUCLEOTIDE SEQUENCE [LARGE SCALE GENOMIC DNA]</scope>
    <source>
        <strain evidence="2">Rf_01</strain>
        <tissue evidence="2">Aerial parts of the thallus</tissue>
    </source>
</reference>
<gene>
    <name evidence="2" type="ORF">R1flu_012951</name>
</gene>
<dbReference type="PANTHER" id="PTHR32166">
    <property type="entry name" value="OSJNBA0013A04.12 PROTEIN"/>
    <property type="match status" value="1"/>
</dbReference>
<protein>
    <recommendedName>
        <fullName evidence="1">DUF659 domain-containing protein</fullName>
    </recommendedName>
</protein>
<evidence type="ECO:0000313" key="3">
    <source>
        <dbReference type="Proteomes" id="UP001605036"/>
    </source>
</evidence>
<dbReference type="PANTHER" id="PTHR32166:SF123">
    <property type="entry name" value="BED-TYPE DOMAIN-CONTAINING PROTEIN"/>
    <property type="match status" value="1"/>
</dbReference>
<evidence type="ECO:0000259" key="1">
    <source>
        <dbReference type="Pfam" id="PF04937"/>
    </source>
</evidence>
<accession>A0ABD1ZEJ3</accession>
<dbReference type="EMBL" id="JBHFFA010000002">
    <property type="protein sequence ID" value="KAL2645364.1"/>
    <property type="molecule type" value="Genomic_DNA"/>
</dbReference>
<dbReference type="InterPro" id="IPR012337">
    <property type="entry name" value="RNaseH-like_sf"/>
</dbReference>
<dbReference type="Pfam" id="PF04937">
    <property type="entry name" value="DUF659"/>
    <property type="match status" value="1"/>
</dbReference>
<name>A0ABD1ZEJ3_9MARC</name>
<organism evidence="2 3">
    <name type="scientific">Riccia fluitans</name>
    <dbReference type="NCBI Taxonomy" id="41844"/>
    <lineage>
        <taxon>Eukaryota</taxon>
        <taxon>Viridiplantae</taxon>
        <taxon>Streptophyta</taxon>
        <taxon>Embryophyta</taxon>
        <taxon>Marchantiophyta</taxon>
        <taxon>Marchantiopsida</taxon>
        <taxon>Marchantiidae</taxon>
        <taxon>Marchantiales</taxon>
        <taxon>Ricciaceae</taxon>
        <taxon>Riccia</taxon>
    </lineage>
</organism>
<feature type="domain" description="DUF659" evidence="1">
    <location>
        <begin position="194"/>
        <end position="265"/>
    </location>
</feature>